<evidence type="ECO:0000256" key="1">
    <source>
        <dbReference type="SAM" id="MobiDB-lite"/>
    </source>
</evidence>
<dbReference type="EMBL" id="CP002780">
    <property type="protein sequence ID" value="AEG59421.1"/>
    <property type="molecule type" value="Genomic_DNA"/>
</dbReference>
<evidence type="ECO:0000313" key="3">
    <source>
        <dbReference type="Proteomes" id="UP000009234"/>
    </source>
</evidence>
<dbReference type="STRING" id="696281.Desru_1146"/>
<evidence type="ECO:0000313" key="2">
    <source>
        <dbReference type="EMBL" id="AEG59421.1"/>
    </source>
</evidence>
<feature type="region of interest" description="Disordered" evidence="1">
    <location>
        <begin position="21"/>
        <end position="58"/>
    </location>
</feature>
<dbReference type="HOGENOM" id="CLU_1812697_0_0_9"/>
<dbReference type="AlphaFoldDB" id="F6DMW3"/>
<accession>F6DMW3</accession>
<proteinExistence type="predicted"/>
<reference evidence="2 3" key="2">
    <citation type="journal article" date="2012" name="Stand. Genomic Sci.">
        <title>Complete genome sequence of the sulfate-reducing firmicute Desulfotomaculum ruminis type strain (DL(T)).</title>
        <authorList>
            <person name="Spring S."/>
            <person name="Visser M."/>
            <person name="Lu M."/>
            <person name="Copeland A."/>
            <person name="Lapidus A."/>
            <person name="Lucas S."/>
            <person name="Cheng J.F."/>
            <person name="Han C."/>
            <person name="Tapia R."/>
            <person name="Goodwin L.A."/>
            <person name="Pitluck S."/>
            <person name="Ivanova N."/>
            <person name="Land M."/>
            <person name="Hauser L."/>
            <person name="Larimer F."/>
            <person name="Rohde M."/>
            <person name="Goker M."/>
            <person name="Detter J.C."/>
            <person name="Kyrpides N.C."/>
            <person name="Woyke T."/>
            <person name="Schaap P.J."/>
            <person name="Plugge C.M."/>
            <person name="Muyzer G."/>
            <person name="Kuever J."/>
            <person name="Pereira I.A."/>
            <person name="Parshina S.N."/>
            <person name="Bernier-Latmani R."/>
            <person name="Stams A.J."/>
            <person name="Klenk H.P."/>
        </authorList>
    </citation>
    <scope>NUCLEOTIDE SEQUENCE [LARGE SCALE GENOMIC DNA]</scope>
    <source>
        <strain evidence="3">ATCC 23193 / DSM 2154 / NCIB 8452 / DL</strain>
    </source>
</reference>
<dbReference type="KEGG" id="dru:Desru_1146"/>
<feature type="compositionally biased region" description="Basic and acidic residues" evidence="1">
    <location>
        <begin position="41"/>
        <end position="55"/>
    </location>
</feature>
<keyword evidence="3" id="KW-1185">Reference proteome</keyword>
<organism evidence="2 3">
    <name type="scientific">Desulforamulus ruminis (strain ATCC 23193 / DSM 2154 / NCIMB 8452 / DL)</name>
    <name type="common">Desulfotomaculum ruminis</name>
    <dbReference type="NCBI Taxonomy" id="696281"/>
    <lineage>
        <taxon>Bacteria</taxon>
        <taxon>Bacillati</taxon>
        <taxon>Bacillota</taxon>
        <taxon>Clostridia</taxon>
        <taxon>Eubacteriales</taxon>
        <taxon>Peptococcaceae</taxon>
        <taxon>Desulforamulus</taxon>
    </lineage>
</organism>
<dbReference type="Proteomes" id="UP000009234">
    <property type="component" value="Chromosome"/>
</dbReference>
<dbReference type="OrthoDB" id="1787136at2"/>
<protein>
    <submittedName>
        <fullName evidence="2">Uncharacterized protein</fullName>
    </submittedName>
</protein>
<name>F6DMW3_DESRL</name>
<dbReference type="RefSeq" id="WP_013841192.1">
    <property type="nucleotide sequence ID" value="NC_015589.1"/>
</dbReference>
<sequence length="142" mass="15580">MNTLILILILWSIFKALSGRDKPGIPPEGDTEEIPQYRLPPDLRGKWGPPEEKKKPGNVVLAPPAAAPAEYKLQEKPAPKRAVKNRPLPALKDPVCAEGSGVVSLEQRLQEGEITPGMLKSGIILSEILGPPLARRSRNRYH</sequence>
<gene>
    <name evidence="2" type="ordered locus">Desru_1146</name>
</gene>
<reference evidence="3" key="1">
    <citation type="submission" date="2011-05" db="EMBL/GenBank/DDBJ databases">
        <title>Complete sequence of Desulfotomaculum ruminis DSM 2154.</title>
        <authorList>
            <person name="Lucas S."/>
            <person name="Copeland A."/>
            <person name="Lapidus A."/>
            <person name="Cheng J.-F."/>
            <person name="Goodwin L."/>
            <person name="Pitluck S."/>
            <person name="Lu M."/>
            <person name="Detter J.C."/>
            <person name="Han C."/>
            <person name="Tapia R."/>
            <person name="Land M."/>
            <person name="Hauser L."/>
            <person name="Kyrpides N."/>
            <person name="Ivanova N."/>
            <person name="Mikhailova N."/>
            <person name="Pagani I."/>
            <person name="Stams A.J.M."/>
            <person name="Plugge C.M."/>
            <person name="Muyzer G."/>
            <person name="Kuever J."/>
            <person name="Parshina S.N."/>
            <person name="Ivanova A.E."/>
            <person name="Nazina T.N."/>
            <person name="Brambilla E."/>
            <person name="Spring S."/>
            <person name="Klenk H.-P."/>
            <person name="Woyke T."/>
        </authorList>
    </citation>
    <scope>NUCLEOTIDE SEQUENCE [LARGE SCALE GENOMIC DNA]</scope>
    <source>
        <strain evidence="3">ATCC 23193 / DSM 2154 / NCIB 8452 / DL</strain>
    </source>
</reference>